<feature type="domain" description="Zinc finger DksA/TraR C4-type" evidence="4">
    <location>
        <begin position="168"/>
        <end position="197"/>
    </location>
</feature>
<evidence type="ECO:0000313" key="6">
    <source>
        <dbReference type="EMBL" id="QTX32234.1"/>
    </source>
</evidence>
<dbReference type="KEGG" id="aram:KAR29_13155"/>
<dbReference type="AlphaFoldDB" id="A0A9Q7AD86"/>
<dbReference type="EMBL" id="CP072943">
    <property type="protein sequence ID" value="QTX32234.1"/>
    <property type="molecule type" value="Genomic_DNA"/>
</dbReference>
<keyword evidence="1" id="KW-0479">Metal-binding</keyword>
<reference evidence="7" key="1">
    <citation type="submission" date="2021-04" db="EMBL/GenBank/DDBJ databases">
        <title>A novel Synergistetes isolate from a pyrite-forming mixed culture.</title>
        <authorList>
            <person name="Bunk B."/>
            <person name="Sproer C."/>
            <person name="Spring S."/>
            <person name="Pester M."/>
        </authorList>
    </citation>
    <scope>NUCLEOTIDE SEQUENCE [LARGE SCALE GENOMIC DNA]</scope>
    <source>
        <strain evidence="7">J.5.4.2-T.3.5.2</strain>
    </source>
</reference>
<evidence type="ECO:0000256" key="3">
    <source>
        <dbReference type="ARBA" id="ARBA00022833"/>
    </source>
</evidence>
<dbReference type="RefSeq" id="WP_274373453.1">
    <property type="nucleotide sequence ID" value="NZ_CP072943.1"/>
</dbReference>
<evidence type="ECO:0000256" key="1">
    <source>
        <dbReference type="ARBA" id="ARBA00022723"/>
    </source>
</evidence>
<feature type="domain" description="Formylmethanofuran dehydrogenase subunit E" evidence="5">
    <location>
        <begin position="16"/>
        <end position="148"/>
    </location>
</feature>
<dbReference type="Pfam" id="PF01258">
    <property type="entry name" value="zf-dskA_traR"/>
    <property type="match status" value="1"/>
</dbReference>
<organism evidence="6 7">
    <name type="scientific">Aminithiophilus ramosus</name>
    <dbReference type="NCBI Taxonomy" id="3029084"/>
    <lineage>
        <taxon>Bacteria</taxon>
        <taxon>Thermotogati</taxon>
        <taxon>Synergistota</taxon>
        <taxon>Synergistia</taxon>
        <taxon>Synergistales</taxon>
        <taxon>Aminithiophilaceae</taxon>
        <taxon>Aminithiophilus</taxon>
    </lineage>
</organism>
<dbReference type="Proteomes" id="UP000671879">
    <property type="component" value="Chromosome"/>
</dbReference>
<dbReference type="PANTHER" id="PTHR39418">
    <property type="entry name" value="DEHYDROGENASE-RELATED"/>
    <property type="match status" value="1"/>
</dbReference>
<dbReference type="PANTHER" id="PTHR39418:SF1">
    <property type="entry name" value="DEHYDROGENASE"/>
    <property type="match status" value="1"/>
</dbReference>
<dbReference type="PIRSF" id="PIRSF006578">
    <property type="entry name" value="FwdE"/>
    <property type="match status" value="1"/>
</dbReference>
<proteinExistence type="predicted"/>
<dbReference type="InterPro" id="IPR026328">
    <property type="entry name" value="FmdE"/>
</dbReference>
<keyword evidence="7" id="KW-1185">Reference proteome</keyword>
<dbReference type="SUPFAM" id="SSF143555">
    <property type="entry name" value="FwdE-like"/>
    <property type="match status" value="1"/>
</dbReference>
<protein>
    <submittedName>
        <fullName evidence="6">TraR/DksA C4-type zinc finger protein</fullName>
    </submittedName>
</protein>
<dbReference type="InterPro" id="IPR053194">
    <property type="entry name" value="tRNA_methyltr_O"/>
</dbReference>
<evidence type="ECO:0000256" key="2">
    <source>
        <dbReference type="ARBA" id="ARBA00022771"/>
    </source>
</evidence>
<gene>
    <name evidence="6" type="ORF">KAR29_13155</name>
</gene>
<dbReference type="InterPro" id="IPR000962">
    <property type="entry name" value="Znf_DskA_TraR"/>
</dbReference>
<dbReference type="GO" id="GO:0008270">
    <property type="term" value="F:zinc ion binding"/>
    <property type="evidence" value="ECO:0007669"/>
    <property type="project" value="UniProtKB-KW"/>
</dbReference>
<name>A0A9Q7AD86_9BACT</name>
<evidence type="ECO:0000259" key="4">
    <source>
        <dbReference type="Pfam" id="PF01258"/>
    </source>
</evidence>
<accession>A0A9Q7AD86</accession>
<dbReference type="InterPro" id="IPR003814">
    <property type="entry name" value="FmdEsu_dom"/>
</dbReference>
<dbReference type="Pfam" id="PF02663">
    <property type="entry name" value="FmdE"/>
    <property type="match status" value="1"/>
</dbReference>
<sequence length="201" mass="22165">MGTEFSPKRIEEVVAFHGHWCPGLALGIRIAEKALQEVGRAGDEEIVAVAESDSCAVDAVQVLTGCTLGKGNLVVRDVGKMAFSFYRRRDGKAVRLVPRPRPDEGGDLYRMLQIKSNEGTLSEKERLDFATLREARAQALLDADLEALLLVGPVRRDVPPHAPMEPSRLCERCGEKVMETKARLHGGRVLCPDCFDGEVRR</sequence>
<evidence type="ECO:0000313" key="7">
    <source>
        <dbReference type="Proteomes" id="UP000671879"/>
    </source>
</evidence>
<keyword evidence="2" id="KW-0863">Zinc-finger</keyword>
<evidence type="ECO:0000259" key="5">
    <source>
        <dbReference type="Pfam" id="PF02663"/>
    </source>
</evidence>
<dbReference type="Gene3D" id="3.30.1330.130">
    <property type="match status" value="1"/>
</dbReference>
<keyword evidence="3" id="KW-0862">Zinc</keyword>